<accession>A0ABU5HZ10</accession>
<dbReference type="RefSeq" id="WP_322185725.1">
    <property type="nucleotide sequence ID" value="NZ_JAXLPB010000001.1"/>
</dbReference>
<evidence type="ECO:0000313" key="1">
    <source>
        <dbReference type="EMBL" id="MDY8108275.1"/>
    </source>
</evidence>
<dbReference type="EMBL" id="JAXLPB010000001">
    <property type="protein sequence ID" value="MDY8108275.1"/>
    <property type="molecule type" value="Genomic_DNA"/>
</dbReference>
<keyword evidence="2" id="KW-1185">Reference proteome</keyword>
<evidence type="ECO:0000313" key="2">
    <source>
        <dbReference type="Proteomes" id="UP001294412"/>
    </source>
</evidence>
<gene>
    <name evidence="1" type="ORF">U0C82_03810</name>
</gene>
<name>A0ABU5HZ10_9HYPH</name>
<comment type="caution">
    <text evidence="1">The sequence shown here is derived from an EMBL/GenBank/DDBJ whole genome shotgun (WGS) entry which is preliminary data.</text>
</comment>
<dbReference type="Proteomes" id="UP001294412">
    <property type="component" value="Unassembled WGS sequence"/>
</dbReference>
<dbReference type="Gene3D" id="1.10.10.60">
    <property type="entry name" value="Homeodomain-like"/>
    <property type="match status" value="1"/>
</dbReference>
<protein>
    <submittedName>
        <fullName evidence="1">Uncharacterized protein</fullName>
    </submittedName>
</protein>
<proteinExistence type="predicted"/>
<organism evidence="1 2">
    <name type="scientific">Fulvimarina uroteuthidis</name>
    <dbReference type="NCBI Taxonomy" id="3098149"/>
    <lineage>
        <taxon>Bacteria</taxon>
        <taxon>Pseudomonadati</taxon>
        <taxon>Pseudomonadota</taxon>
        <taxon>Alphaproteobacteria</taxon>
        <taxon>Hyphomicrobiales</taxon>
        <taxon>Aurantimonadaceae</taxon>
        <taxon>Fulvimarina</taxon>
    </lineage>
</organism>
<reference evidence="1 2" key="1">
    <citation type="submission" date="2023-12" db="EMBL/GenBank/DDBJ databases">
        <title>Description of Novel Strain Fulvimarina sp. 2208YS6-2-32 isolated from Uroteuthis (Photololigo) edulis.</title>
        <authorList>
            <person name="Park J.-S."/>
        </authorList>
    </citation>
    <scope>NUCLEOTIDE SEQUENCE [LARGE SCALE GENOMIC DNA]</scope>
    <source>
        <strain evidence="1 2">2208YS6-2-32</strain>
    </source>
</reference>
<sequence length="143" mass="15697">MSVHFADRSARNAAILADYASGKSMRALAARYEMSVPGIRNVLISGNAKIRDNRRLRQPMFEIVMARANNHLLREIATDMGVVPSQISNLLRSIGADQMSVKAVKRLKPNQVEVYRAALDEDHLSHADALDVAREGGCDAPSL</sequence>